<proteinExistence type="predicted"/>
<gene>
    <name evidence="1" type="ORF">RHMOL_Rhmol02G0183100</name>
</gene>
<dbReference type="Proteomes" id="UP001062846">
    <property type="component" value="Chromosome 2"/>
</dbReference>
<protein>
    <submittedName>
        <fullName evidence="1">Uncharacterized protein</fullName>
    </submittedName>
</protein>
<reference evidence="1" key="1">
    <citation type="submission" date="2022-02" db="EMBL/GenBank/DDBJ databases">
        <title>Plant Genome Project.</title>
        <authorList>
            <person name="Zhang R.-G."/>
        </authorList>
    </citation>
    <scope>NUCLEOTIDE SEQUENCE</scope>
    <source>
        <strain evidence="1">AT1</strain>
    </source>
</reference>
<name>A0ACC0PSV2_RHOML</name>
<keyword evidence="2" id="KW-1185">Reference proteome</keyword>
<accession>A0ACC0PSV2</accession>
<evidence type="ECO:0000313" key="2">
    <source>
        <dbReference type="Proteomes" id="UP001062846"/>
    </source>
</evidence>
<dbReference type="EMBL" id="CM046389">
    <property type="protein sequence ID" value="KAI8568236.1"/>
    <property type="molecule type" value="Genomic_DNA"/>
</dbReference>
<evidence type="ECO:0000313" key="1">
    <source>
        <dbReference type="EMBL" id="KAI8568236.1"/>
    </source>
</evidence>
<organism evidence="1 2">
    <name type="scientific">Rhododendron molle</name>
    <name type="common">Chinese azalea</name>
    <name type="synonym">Azalea mollis</name>
    <dbReference type="NCBI Taxonomy" id="49168"/>
    <lineage>
        <taxon>Eukaryota</taxon>
        <taxon>Viridiplantae</taxon>
        <taxon>Streptophyta</taxon>
        <taxon>Embryophyta</taxon>
        <taxon>Tracheophyta</taxon>
        <taxon>Spermatophyta</taxon>
        <taxon>Magnoliopsida</taxon>
        <taxon>eudicotyledons</taxon>
        <taxon>Gunneridae</taxon>
        <taxon>Pentapetalae</taxon>
        <taxon>asterids</taxon>
        <taxon>Ericales</taxon>
        <taxon>Ericaceae</taxon>
        <taxon>Ericoideae</taxon>
        <taxon>Rhodoreae</taxon>
        <taxon>Rhododendron</taxon>
    </lineage>
</organism>
<comment type="caution">
    <text evidence="1">The sequence shown here is derived from an EMBL/GenBank/DDBJ whole genome shotgun (WGS) entry which is preliminary data.</text>
</comment>
<sequence>MGDRVLQSFTFFFLLSIFLSSDPSIAVKPPLEAIHQSKKLEYEQLPVIFSPSISASTQLDTIPIINPTPPTTATPIILPASPPPPLITTLPPPTTTIPTMAPPPPTTTTTTTPTTSGGAWCVASPTASETALQVGLDYACGYGGADCSAIQAGQSCYNPNTIRNHASYAFNDYYQKNPVPTSCVFGGVAQLTYTDPKTIFAKQYFCVLCKMKTGEQEYITVRQTSSGNCHYATPRATTSTPTPPTTIPSSPPPPSYSTTTPINPYTTPSAPTVYGSEPTSSPSSADSVSQNLMLLFTMACFSLLAANHL</sequence>